<dbReference type="PANTHER" id="PTHR43884">
    <property type="entry name" value="ACYL-COA DEHYDROGENASE"/>
    <property type="match status" value="1"/>
</dbReference>
<dbReference type="InterPro" id="IPR013786">
    <property type="entry name" value="AcylCoA_DH/ox_N"/>
</dbReference>
<evidence type="ECO:0000313" key="9">
    <source>
        <dbReference type="EMBL" id="APR99840.1"/>
    </source>
</evidence>
<dbReference type="InterPro" id="IPR009100">
    <property type="entry name" value="AcylCoA_DH/oxidase_NM_dom_sf"/>
</dbReference>
<sequence length="383" mass="41920">MNFDLTPDQESARQRAYIFAQHHLVPQIDVLEREKGWFRHLLPEISSGGWMGINVPKEYGGGGEDSVACALILEEMSAAWAPCGMVMGVHLALFCDPLSWWGTSRQKELILRPAAKGEKIGCCGSFRGESVHCLQASPENDGERWLLNGVYHYVINGPYADYMLVLAEEVSSSRAIAFVVPMDRSGITRGETELSVGTQAEYFCSVSFKDCIVSADDQICAIGNGEEVARAIRDRDAIRIACQAIGIARTAMEHVISHTNKCPREIGGASSEYQTVQFMIANIAVGLDVARLLVWKAALKKDQGSLFAEESVVAKIYATDMVTRVVQQALQVCGYFHSEEASAVRRCERDATITALQAGPVHIERLCLGRSPSLNKKTTASVS</sequence>
<dbReference type="OrthoDB" id="9765339at2"/>
<feature type="domain" description="Acyl-CoA dehydrogenase/oxidase N-terminal" evidence="8">
    <location>
        <begin position="6"/>
        <end position="118"/>
    </location>
</feature>
<reference evidence="9 10" key="1">
    <citation type="submission" date="2016-08" db="EMBL/GenBank/DDBJ databases">
        <title>Identification and validation of antigenic proteins from Pajaroellobacter abortibovis using de-novo genome sequence assembly and reverse vaccinology.</title>
        <authorList>
            <person name="Welly B.T."/>
            <person name="Miller M.R."/>
            <person name="Stott J.L."/>
            <person name="Blanchard M.T."/>
            <person name="Islas-Trejo A.D."/>
            <person name="O'Rourke S.M."/>
            <person name="Young A.E."/>
            <person name="Medrano J.F."/>
            <person name="Van Eenennaam A.L."/>
        </authorList>
    </citation>
    <scope>NUCLEOTIDE SEQUENCE [LARGE SCALE GENOMIC DNA]</scope>
    <source>
        <strain evidence="9 10">BTF92-0548A/99-0131</strain>
    </source>
</reference>
<feature type="domain" description="Acyl-CoA oxidase/dehydrogenase middle" evidence="7">
    <location>
        <begin position="138"/>
        <end position="211"/>
    </location>
</feature>
<dbReference type="GO" id="GO:0003995">
    <property type="term" value="F:acyl-CoA dehydrogenase activity"/>
    <property type="evidence" value="ECO:0007669"/>
    <property type="project" value="TreeGrafter"/>
</dbReference>
<keyword evidence="10" id="KW-1185">Reference proteome</keyword>
<dbReference type="AlphaFoldDB" id="A0A1L6MWB8"/>
<dbReference type="InterPro" id="IPR037069">
    <property type="entry name" value="AcylCoA_DH/ox_N_sf"/>
</dbReference>
<evidence type="ECO:0000256" key="3">
    <source>
        <dbReference type="ARBA" id="ARBA00022630"/>
    </source>
</evidence>
<dbReference type="SUPFAM" id="SSF56645">
    <property type="entry name" value="Acyl-CoA dehydrogenase NM domain-like"/>
    <property type="match status" value="1"/>
</dbReference>
<evidence type="ECO:0000256" key="5">
    <source>
        <dbReference type="RuleBase" id="RU362125"/>
    </source>
</evidence>
<dbReference type="Gene3D" id="1.10.540.10">
    <property type="entry name" value="Acyl-CoA dehydrogenase/oxidase, N-terminal domain"/>
    <property type="match status" value="1"/>
</dbReference>
<evidence type="ECO:0000259" key="6">
    <source>
        <dbReference type="Pfam" id="PF00441"/>
    </source>
</evidence>
<comment type="similarity">
    <text evidence="2 5">Belongs to the acyl-CoA dehydrogenase family.</text>
</comment>
<dbReference type="Pfam" id="PF02771">
    <property type="entry name" value="Acyl-CoA_dh_N"/>
    <property type="match status" value="1"/>
</dbReference>
<dbReference type="Pfam" id="PF00441">
    <property type="entry name" value="Acyl-CoA_dh_1"/>
    <property type="match status" value="1"/>
</dbReference>
<evidence type="ECO:0008006" key="11">
    <source>
        <dbReference type="Google" id="ProtNLM"/>
    </source>
</evidence>
<dbReference type="EMBL" id="CP016908">
    <property type="protein sequence ID" value="APR99840.1"/>
    <property type="molecule type" value="Genomic_DNA"/>
</dbReference>
<dbReference type="PANTHER" id="PTHR43884:SF12">
    <property type="entry name" value="ISOVALERYL-COA DEHYDROGENASE, MITOCHONDRIAL-RELATED"/>
    <property type="match status" value="1"/>
</dbReference>
<evidence type="ECO:0000256" key="1">
    <source>
        <dbReference type="ARBA" id="ARBA00001974"/>
    </source>
</evidence>
<dbReference type="RefSeq" id="WP_075276490.1">
    <property type="nucleotide sequence ID" value="NZ_CP016908.1"/>
</dbReference>
<dbReference type="Gene3D" id="1.20.140.10">
    <property type="entry name" value="Butyryl-CoA Dehydrogenase, subunit A, domain 3"/>
    <property type="match status" value="1"/>
</dbReference>
<dbReference type="InterPro" id="IPR006091">
    <property type="entry name" value="Acyl-CoA_Oxase/DH_mid-dom"/>
</dbReference>
<accession>A0A1L6MWB8</accession>
<protein>
    <recommendedName>
        <fullName evidence="11">Acyl-CoA dehydrogenase</fullName>
    </recommendedName>
</protein>
<evidence type="ECO:0000256" key="4">
    <source>
        <dbReference type="ARBA" id="ARBA00022827"/>
    </source>
</evidence>
<dbReference type="KEGG" id="pabo:BCY86_03475"/>
<dbReference type="Pfam" id="PF02770">
    <property type="entry name" value="Acyl-CoA_dh_M"/>
    <property type="match status" value="1"/>
</dbReference>
<evidence type="ECO:0000256" key="2">
    <source>
        <dbReference type="ARBA" id="ARBA00009347"/>
    </source>
</evidence>
<feature type="domain" description="Acyl-CoA dehydrogenase/oxidase C-terminal" evidence="6">
    <location>
        <begin position="225"/>
        <end position="370"/>
    </location>
</feature>
<dbReference type="InterPro" id="IPR009075">
    <property type="entry name" value="AcylCo_DH/oxidase_C"/>
</dbReference>
<evidence type="ECO:0000259" key="8">
    <source>
        <dbReference type="Pfam" id="PF02771"/>
    </source>
</evidence>
<gene>
    <name evidence="9" type="ORF">BCY86_03475</name>
</gene>
<keyword evidence="5" id="KW-0560">Oxidoreductase</keyword>
<name>A0A1L6MWB8_9BACT</name>
<evidence type="ECO:0000313" key="10">
    <source>
        <dbReference type="Proteomes" id="UP000185544"/>
    </source>
</evidence>
<organism evidence="9 10">
    <name type="scientific">Pajaroellobacter abortibovis</name>
    <dbReference type="NCBI Taxonomy" id="1882918"/>
    <lineage>
        <taxon>Bacteria</taxon>
        <taxon>Pseudomonadati</taxon>
        <taxon>Myxococcota</taxon>
        <taxon>Polyangia</taxon>
        <taxon>Polyangiales</taxon>
        <taxon>Polyangiaceae</taxon>
    </lineage>
</organism>
<evidence type="ECO:0000259" key="7">
    <source>
        <dbReference type="Pfam" id="PF02770"/>
    </source>
</evidence>
<dbReference type="InterPro" id="IPR046373">
    <property type="entry name" value="Acyl-CoA_Oxase/DH_mid-dom_sf"/>
</dbReference>
<keyword evidence="4 5" id="KW-0274">FAD</keyword>
<dbReference type="InterPro" id="IPR036250">
    <property type="entry name" value="AcylCo_DH-like_C"/>
</dbReference>
<dbReference type="Gene3D" id="2.40.110.10">
    <property type="entry name" value="Butyryl-CoA Dehydrogenase, subunit A, domain 2"/>
    <property type="match status" value="1"/>
</dbReference>
<comment type="cofactor">
    <cofactor evidence="1 5">
        <name>FAD</name>
        <dbReference type="ChEBI" id="CHEBI:57692"/>
    </cofactor>
</comment>
<dbReference type="GO" id="GO:0050660">
    <property type="term" value="F:flavin adenine dinucleotide binding"/>
    <property type="evidence" value="ECO:0007669"/>
    <property type="project" value="InterPro"/>
</dbReference>
<dbReference type="SUPFAM" id="SSF47203">
    <property type="entry name" value="Acyl-CoA dehydrogenase C-terminal domain-like"/>
    <property type="match status" value="1"/>
</dbReference>
<dbReference type="STRING" id="1882918.BCY86_03475"/>
<keyword evidence="3 5" id="KW-0285">Flavoprotein</keyword>
<proteinExistence type="inferred from homology"/>
<dbReference type="Proteomes" id="UP000185544">
    <property type="component" value="Chromosome"/>
</dbReference>